<dbReference type="OrthoDB" id="1730876at2759"/>
<gene>
    <name evidence="4" type="ORF">C3L33_05366</name>
</gene>
<evidence type="ECO:0000313" key="4">
    <source>
        <dbReference type="EMBL" id="KAE9462720.1"/>
    </source>
</evidence>
<organism evidence="4 5">
    <name type="scientific">Rhododendron williamsianum</name>
    <dbReference type="NCBI Taxonomy" id="262921"/>
    <lineage>
        <taxon>Eukaryota</taxon>
        <taxon>Viridiplantae</taxon>
        <taxon>Streptophyta</taxon>
        <taxon>Embryophyta</taxon>
        <taxon>Tracheophyta</taxon>
        <taxon>Spermatophyta</taxon>
        <taxon>Magnoliopsida</taxon>
        <taxon>eudicotyledons</taxon>
        <taxon>Gunneridae</taxon>
        <taxon>Pentapetalae</taxon>
        <taxon>asterids</taxon>
        <taxon>Ericales</taxon>
        <taxon>Ericaceae</taxon>
        <taxon>Ericoideae</taxon>
        <taxon>Rhodoreae</taxon>
        <taxon>Rhododendron</taxon>
    </lineage>
</organism>
<dbReference type="InterPro" id="IPR004146">
    <property type="entry name" value="DC1"/>
</dbReference>
<dbReference type="EMBL" id="QEFC01000676">
    <property type="protein sequence ID" value="KAE9462720.1"/>
    <property type="molecule type" value="Genomic_DNA"/>
</dbReference>
<reference evidence="4 5" key="1">
    <citation type="journal article" date="2019" name="Genome Biol. Evol.">
        <title>The Rhododendron genome and chromosomal organization provide insight into shared whole-genome duplications across the heath family (Ericaceae).</title>
        <authorList>
            <person name="Soza V.L."/>
            <person name="Lindsley D."/>
            <person name="Waalkes A."/>
            <person name="Ramage E."/>
            <person name="Patwardhan R.P."/>
            <person name="Burton J.N."/>
            <person name="Adey A."/>
            <person name="Kumar A."/>
            <person name="Qiu R."/>
            <person name="Shendure J."/>
            <person name="Hall B."/>
        </authorList>
    </citation>
    <scope>NUCLEOTIDE SEQUENCE [LARGE SCALE GENOMIC DNA]</scope>
    <source>
        <strain evidence="4">RSF 1966-606</strain>
    </source>
</reference>
<dbReference type="InterPro" id="IPR053192">
    <property type="entry name" value="Vacuole_Formation_Reg"/>
</dbReference>
<dbReference type="PANTHER" id="PTHR32410">
    <property type="entry name" value="CYSTEINE/HISTIDINE-RICH C1 DOMAIN FAMILY PROTEIN"/>
    <property type="match status" value="1"/>
</dbReference>
<dbReference type="SUPFAM" id="SSF57889">
    <property type="entry name" value="Cysteine-rich domain"/>
    <property type="match status" value="2"/>
</dbReference>
<feature type="region of interest" description="Disordered" evidence="2">
    <location>
        <begin position="215"/>
        <end position="239"/>
    </location>
</feature>
<dbReference type="PANTHER" id="PTHR32410:SF207">
    <property type="entry name" value="DC1 DOMAIN-CONTAINING PROTEIN"/>
    <property type="match status" value="1"/>
</dbReference>
<dbReference type="InterPro" id="IPR046349">
    <property type="entry name" value="C1-like_sf"/>
</dbReference>
<dbReference type="AlphaFoldDB" id="A0A6A4LXD7"/>
<comment type="caution">
    <text evidence="4">The sequence shown here is derived from an EMBL/GenBank/DDBJ whole genome shotgun (WGS) entry which is preliminary data.</text>
</comment>
<accession>A0A6A4LXD7</accession>
<feature type="domain" description="DC1" evidence="3">
    <location>
        <begin position="65"/>
        <end position="102"/>
    </location>
</feature>
<sequence length="239" mass="27441">MAISSDRLTTGFTYACSECSGYFGISCTLEKSKPHEHPLVYFNIESKKLKCDSCRRYLLTPFFRYEDENAEFYCDICEEQRYLLDPTYYCEECHFVSHVHCAIVTSKEMYVLVEEWPMPFKLEEIKNADKQKGPALGSLARVDEATGVSVEECEAEGSRVAENSLSIFEQDEEIAVLLEKILHKETKLSAMHERKEELKRIRALNFGLTRTKGMMSKQISEQTRCSASESSSSANEQWI</sequence>
<keyword evidence="1" id="KW-0677">Repeat</keyword>
<feature type="compositionally biased region" description="Low complexity" evidence="2">
    <location>
        <begin position="226"/>
        <end position="239"/>
    </location>
</feature>
<dbReference type="Proteomes" id="UP000428333">
    <property type="component" value="Linkage Group LG03"/>
</dbReference>
<feature type="non-terminal residue" evidence="4">
    <location>
        <position position="1"/>
    </location>
</feature>
<evidence type="ECO:0000313" key="5">
    <source>
        <dbReference type="Proteomes" id="UP000428333"/>
    </source>
</evidence>
<keyword evidence="5" id="KW-1185">Reference proteome</keyword>
<evidence type="ECO:0000256" key="1">
    <source>
        <dbReference type="ARBA" id="ARBA00022737"/>
    </source>
</evidence>
<proteinExistence type="predicted"/>
<name>A0A6A4LXD7_9ERIC</name>
<protein>
    <recommendedName>
        <fullName evidence="3">DC1 domain-containing protein</fullName>
    </recommendedName>
</protein>
<dbReference type="Pfam" id="PF03107">
    <property type="entry name" value="C1_2"/>
    <property type="match status" value="1"/>
</dbReference>
<evidence type="ECO:0000256" key="2">
    <source>
        <dbReference type="SAM" id="MobiDB-lite"/>
    </source>
</evidence>
<evidence type="ECO:0000259" key="3">
    <source>
        <dbReference type="Pfam" id="PF03107"/>
    </source>
</evidence>